<feature type="region of interest" description="Disordered" evidence="7">
    <location>
        <begin position="59"/>
        <end position="81"/>
    </location>
</feature>
<proteinExistence type="inferred from homology"/>
<comment type="similarity">
    <text evidence="2">Belongs to the CLV3/ESR signal peptide family.</text>
</comment>
<keyword evidence="6" id="KW-0379">Hydroxylation</keyword>
<dbReference type="OMA" id="MAISKFH"/>
<evidence type="ECO:0000256" key="4">
    <source>
        <dbReference type="ARBA" id="ARBA00022729"/>
    </source>
</evidence>
<keyword evidence="5" id="KW-0325">Glycoprotein</keyword>
<protein>
    <submittedName>
        <fullName evidence="9">Uncharacterized protein</fullName>
    </submittedName>
</protein>
<gene>
    <name evidence="9" type="ORF">MANES_16G035800v8</name>
</gene>
<dbReference type="EMBL" id="CM004402">
    <property type="protein sequence ID" value="OAY26289.1"/>
    <property type="molecule type" value="Genomic_DNA"/>
</dbReference>
<evidence type="ECO:0000256" key="3">
    <source>
        <dbReference type="ARBA" id="ARBA00022525"/>
    </source>
</evidence>
<evidence type="ECO:0000256" key="1">
    <source>
        <dbReference type="ARBA" id="ARBA00004239"/>
    </source>
</evidence>
<dbReference type="InterPro" id="IPR039616">
    <property type="entry name" value="CLE1-4"/>
</dbReference>
<dbReference type="Gramene" id="Manes.16G035800.1.v8.1">
    <property type="protein sequence ID" value="Manes.16G035800.1.v8.1.CDS.1"/>
    <property type="gene ID" value="Manes.16G035800.v8.1"/>
</dbReference>
<dbReference type="PANTHER" id="PTHR33869:SF5">
    <property type="entry name" value="CLAVATA3_ESR (CLE)-RELATED PROTEIN 4"/>
    <property type="match status" value="1"/>
</dbReference>
<evidence type="ECO:0000256" key="6">
    <source>
        <dbReference type="ARBA" id="ARBA00023278"/>
    </source>
</evidence>
<name>A0A2C9U8J3_MANES</name>
<evidence type="ECO:0000313" key="9">
    <source>
        <dbReference type="EMBL" id="OAY26289.1"/>
    </source>
</evidence>
<feature type="chain" id="PRO_5012880787" evidence="8">
    <location>
        <begin position="24"/>
        <end position="81"/>
    </location>
</feature>
<comment type="caution">
    <text evidence="9">The sequence shown here is derived from an EMBL/GenBank/DDBJ whole genome shotgun (WGS) entry which is preliminary data.</text>
</comment>
<evidence type="ECO:0000256" key="8">
    <source>
        <dbReference type="SAM" id="SignalP"/>
    </source>
</evidence>
<keyword evidence="3" id="KW-0964">Secreted</keyword>
<feature type="signal peptide" evidence="8">
    <location>
        <begin position="1"/>
        <end position="23"/>
    </location>
</feature>
<organism evidence="9 10">
    <name type="scientific">Manihot esculenta</name>
    <name type="common">Cassava</name>
    <name type="synonym">Jatropha manihot</name>
    <dbReference type="NCBI Taxonomy" id="3983"/>
    <lineage>
        <taxon>Eukaryota</taxon>
        <taxon>Viridiplantae</taxon>
        <taxon>Streptophyta</taxon>
        <taxon>Embryophyta</taxon>
        <taxon>Tracheophyta</taxon>
        <taxon>Spermatophyta</taxon>
        <taxon>Magnoliopsida</taxon>
        <taxon>eudicotyledons</taxon>
        <taxon>Gunneridae</taxon>
        <taxon>Pentapetalae</taxon>
        <taxon>rosids</taxon>
        <taxon>fabids</taxon>
        <taxon>Malpighiales</taxon>
        <taxon>Euphorbiaceae</taxon>
        <taxon>Crotonoideae</taxon>
        <taxon>Manihoteae</taxon>
        <taxon>Manihot</taxon>
    </lineage>
</organism>
<reference evidence="10" key="1">
    <citation type="journal article" date="2016" name="Nat. Biotechnol.">
        <title>Sequencing wild and cultivated cassava and related species reveals extensive interspecific hybridization and genetic diversity.</title>
        <authorList>
            <person name="Bredeson J.V."/>
            <person name="Lyons J.B."/>
            <person name="Prochnik S.E."/>
            <person name="Wu G.A."/>
            <person name="Ha C.M."/>
            <person name="Edsinger-Gonzales E."/>
            <person name="Grimwood J."/>
            <person name="Schmutz J."/>
            <person name="Rabbi I.Y."/>
            <person name="Egesi C."/>
            <person name="Nauluvula P."/>
            <person name="Lebot V."/>
            <person name="Ndunguru J."/>
            <person name="Mkamilo G."/>
            <person name="Bart R.S."/>
            <person name="Setter T.L."/>
            <person name="Gleadow R.M."/>
            <person name="Kulakow P."/>
            <person name="Ferguson M.E."/>
            <person name="Rounsley S."/>
            <person name="Rokhsar D.S."/>
        </authorList>
    </citation>
    <scope>NUCLEOTIDE SEQUENCE [LARGE SCALE GENOMIC DNA]</scope>
    <source>
        <strain evidence="10">cv. AM560-2</strain>
    </source>
</reference>
<sequence>MGNCLRISVCIFLVLLAISYSESRLLDPSLVRRNLIRSIQEMGEKEVYNVRQGNESMNKFHFHSKRVSPGGPDPHHHFKNQ</sequence>
<dbReference type="AlphaFoldDB" id="A0A2C9U8J3"/>
<evidence type="ECO:0000256" key="2">
    <source>
        <dbReference type="ARBA" id="ARBA00005416"/>
    </source>
</evidence>
<keyword evidence="10" id="KW-1185">Reference proteome</keyword>
<dbReference type="GO" id="GO:0005576">
    <property type="term" value="C:extracellular region"/>
    <property type="evidence" value="ECO:0007669"/>
    <property type="project" value="UniProtKB-SubCell"/>
</dbReference>
<evidence type="ECO:0000256" key="5">
    <source>
        <dbReference type="ARBA" id="ARBA00023180"/>
    </source>
</evidence>
<dbReference type="GO" id="GO:0033612">
    <property type="term" value="F:receptor serine/threonine kinase binding"/>
    <property type="evidence" value="ECO:0000318"/>
    <property type="project" value="GO_Central"/>
</dbReference>
<evidence type="ECO:0000313" key="10">
    <source>
        <dbReference type="Proteomes" id="UP000091857"/>
    </source>
</evidence>
<comment type="subcellular location">
    <subcellularLocation>
        <location evidence="1">Secreted</location>
        <location evidence="1">Extracellular space</location>
    </subcellularLocation>
</comment>
<keyword evidence="4 8" id="KW-0732">Signal</keyword>
<accession>A0A2C9U8J3</accession>
<evidence type="ECO:0000256" key="7">
    <source>
        <dbReference type="SAM" id="MobiDB-lite"/>
    </source>
</evidence>
<dbReference type="PANTHER" id="PTHR33869">
    <property type="entry name" value="CLAVATA3/ESR (CLE)-RELATED PROTEIN 3"/>
    <property type="match status" value="1"/>
</dbReference>
<dbReference type="Proteomes" id="UP000091857">
    <property type="component" value="Chromosome 16"/>
</dbReference>